<keyword evidence="2" id="KW-1185">Reference proteome</keyword>
<dbReference type="HOGENOM" id="CLU_160951_0_0_1"/>
<evidence type="ECO:0000313" key="1">
    <source>
        <dbReference type="EnsemblPlants" id="OPUNC03G29450.1"/>
    </source>
</evidence>
<protein>
    <submittedName>
        <fullName evidence="1">Uncharacterized protein</fullName>
    </submittedName>
</protein>
<dbReference type="Proteomes" id="UP000026962">
    <property type="component" value="Chromosome 3"/>
</dbReference>
<dbReference type="AlphaFoldDB" id="A0A0E0KIC9"/>
<name>A0A0E0KIC9_ORYPU</name>
<organism evidence="1">
    <name type="scientific">Oryza punctata</name>
    <name type="common">Red rice</name>
    <dbReference type="NCBI Taxonomy" id="4537"/>
    <lineage>
        <taxon>Eukaryota</taxon>
        <taxon>Viridiplantae</taxon>
        <taxon>Streptophyta</taxon>
        <taxon>Embryophyta</taxon>
        <taxon>Tracheophyta</taxon>
        <taxon>Spermatophyta</taxon>
        <taxon>Magnoliopsida</taxon>
        <taxon>Liliopsida</taxon>
        <taxon>Poales</taxon>
        <taxon>Poaceae</taxon>
        <taxon>BOP clade</taxon>
        <taxon>Oryzoideae</taxon>
        <taxon>Oryzeae</taxon>
        <taxon>Oryzinae</taxon>
        <taxon>Oryza</taxon>
    </lineage>
</organism>
<reference evidence="1" key="1">
    <citation type="submission" date="2015-04" db="UniProtKB">
        <authorList>
            <consortium name="EnsemblPlants"/>
        </authorList>
    </citation>
    <scope>IDENTIFICATION</scope>
</reference>
<reference evidence="1" key="2">
    <citation type="submission" date="2018-05" db="EMBL/GenBank/DDBJ databases">
        <title>OpunRS2 (Oryza punctata Reference Sequence Version 2).</title>
        <authorList>
            <person name="Zhang J."/>
            <person name="Kudrna D."/>
            <person name="Lee S."/>
            <person name="Talag J."/>
            <person name="Welchert J."/>
            <person name="Wing R.A."/>
        </authorList>
    </citation>
    <scope>NUCLEOTIDE SEQUENCE [LARGE SCALE GENOMIC DNA]</scope>
</reference>
<proteinExistence type="predicted"/>
<dbReference type="Gramene" id="OPUNC03G29450.1">
    <property type="protein sequence ID" value="OPUNC03G29450.1"/>
    <property type="gene ID" value="OPUNC03G29450"/>
</dbReference>
<accession>A0A0E0KIC9</accession>
<sequence>MAAPETEGKVRQTRWLTLEQIDRAIAFEGRPFRSKLLDMLDIPGSGDLAKVAQHVDEMPDIRMRVLCRFILHGYVDVTDNEDDKGETAMMIKMTHRPRWPLP</sequence>
<dbReference type="EnsemblPlants" id="OPUNC03G29450.1">
    <property type="protein sequence ID" value="OPUNC03G29450.1"/>
    <property type="gene ID" value="OPUNC03G29450"/>
</dbReference>
<evidence type="ECO:0000313" key="2">
    <source>
        <dbReference type="Proteomes" id="UP000026962"/>
    </source>
</evidence>